<dbReference type="PANTHER" id="PTHR43133:SF60">
    <property type="entry name" value="RNA POLYMERASE SIGMA FACTOR SIGV"/>
    <property type="match status" value="1"/>
</dbReference>
<dbReference type="Pfam" id="PF08281">
    <property type="entry name" value="Sigma70_r4_2"/>
    <property type="match status" value="1"/>
</dbReference>
<dbReference type="Gene3D" id="1.10.10.10">
    <property type="entry name" value="Winged helix-like DNA-binding domain superfamily/Winged helix DNA-binding domain"/>
    <property type="match status" value="1"/>
</dbReference>
<evidence type="ECO:0008006" key="10">
    <source>
        <dbReference type="Google" id="ProtNLM"/>
    </source>
</evidence>
<keyword evidence="3" id="KW-0731">Sigma factor</keyword>
<gene>
    <name evidence="8" type="ORF">F130042H8_05740</name>
</gene>
<keyword evidence="2" id="KW-0805">Transcription regulation</keyword>
<dbReference type="InterPro" id="IPR013325">
    <property type="entry name" value="RNA_pol_sigma_r2"/>
</dbReference>
<proteinExistence type="inferred from homology"/>
<dbReference type="RefSeq" id="WP_390469229.1">
    <property type="nucleotide sequence ID" value="NZ_BAABXL010000001.1"/>
</dbReference>
<evidence type="ECO:0000313" key="8">
    <source>
        <dbReference type="EMBL" id="GAA6267514.1"/>
    </source>
</evidence>
<comment type="caution">
    <text evidence="8">The sequence shown here is derived from an EMBL/GenBank/DDBJ whole genome shotgun (WGS) entry which is preliminary data.</text>
</comment>
<keyword evidence="9" id="KW-1185">Reference proteome</keyword>
<evidence type="ECO:0000313" key="9">
    <source>
        <dbReference type="Proteomes" id="UP001600894"/>
    </source>
</evidence>
<accession>A0ABQ0AU14</accession>
<evidence type="ECO:0000256" key="2">
    <source>
        <dbReference type="ARBA" id="ARBA00023015"/>
    </source>
</evidence>
<dbReference type="Proteomes" id="UP001600894">
    <property type="component" value="Unassembled WGS sequence"/>
</dbReference>
<evidence type="ECO:0000259" key="6">
    <source>
        <dbReference type="Pfam" id="PF04542"/>
    </source>
</evidence>
<dbReference type="InterPro" id="IPR013249">
    <property type="entry name" value="RNA_pol_sigma70_r4_t2"/>
</dbReference>
<dbReference type="Gene3D" id="1.10.1740.10">
    <property type="match status" value="1"/>
</dbReference>
<dbReference type="NCBIfam" id="TIGR02937">
    <property type="entry name" value="sigma70-ECF"/>
    <property type="match status" value="1"/>
</dbReference>
<evidence type="ECO:0000256" key="5">
    <source>
        <dbReference type="SAM" id="MobiDB-lite"/>
    </source>
</evidence>
<dbReference type="InterPro" id="IPR039425">
    <property type="entry name" value="RNA_pol_sigma-70-like"/>
</dbReference>
<feature type="region of interest" description="Disordered" evidence="5">
    <location>
        <begin position="47"/>
        <end position="68"/>
    </location>
</feature>
<dbReference type="InterPro" id="IPR014284">
    <property type="entry name" value="RNA_pol_sigma-70_dom"/>
</dbReference>
<dbReference type="InterPro" id="IPR007627">
    <property type="entry name" value="RNA_pol_sigma70_r2"/>
</dbReference>
<feature type="domain" description="RNA polymerase sigma-70 region 2" evidence="6">
    <location>
        <begin position="79"/>
        <end position="140"/>
    </location>
</feature>
<dbReference type="SUPFAM" id="SSF88946">
    <property type="entry name" value="Sigma2 domain of RNA polymerase sigma factors"/>
    <property type="match status" value="1"/>
</dbReference>
<dbReference type="SUPFAM" id="SSF88659">
    <property type="entry name" value="Sigma3 and sigma4 domains of RNA polymerase sigma factors"/>
    <property type="match status" value="1"/>
</dbReference>
<evidence type="ECO:0000256" key="1">
    <source>
        <dbReference type="ARBA" id="ARBA00010641"/>
    </source>
</evidence>
<evidence type="ECO:0000256" key="3">
    <source>
        <dbReference type="ARBA" id="ARBA00023082"/>
    </source>
</evidence>
<dbReference type="CDD" id="cd06171">
    <property type="entry name" value="Sigma70_r4"/>
    <property type="match status" value="1"/>
</dbReference>
<sequence>MFICTKHYFPKMVLSGFGRQLWIIKACLCRLLLTYFSLPQDFAPAAGSSSPQAHHQSFSGRESAAENNSPVSDLAEHLLDTYGNSILRLAYSYLHNMSDAEDILQETLIRFLETVPSFASDAHEKAWLLKVAANLSKNRLDYNHIRHTDELDETLAAEEREDLSFVWEAVKALPPQYRSAIHLFYQEGYLTAQIAQILGRRESSVRSDLRRGRERLKLILKEEYDFE</sequence>
<dbReference type="Pfam" id="PF04542">
    <property type="entry name" value="Sigma70_r2"/>
    <property type="match status" value="1"/>
</dbReference>
<evidence type="ECO:0000259" key="7">
    <source>
        <dbReference type="Pfam" id="PF08281"/>
    </source>
</evidence>
<dbReference type="EMBL" id="BAABXL010000001">
    <property type="protein sequence ID" value="GAA6267514.1"/>
    <property type="molecule type" value="Genomic_DNA"/>
</dbReference>
<protein>
    <recommendedName>
        <fullName evidence="10">Sigma-70 family RNA polymerase sigma factor</fullName>
    </recommendedName>
</protein>
<dbReference type="PANTHER" id="PTHR43133">
    <property type="entry name" value="RNA POLYMERASE ECF-TYPE SIGMA FACTO"/>
    <property type="match status" value="1"/>
</dbReference>
<reference evidence="8 9" key="1">
    <citation type="submission" date="2024-04" db="EMBL/GenBank/DDBJ databases">
        <title>Defined microbial consortia suppress multidrug-resistant proinflammatory Enterobacteriaceae via ecological control.</title>
        <authorList>
            <person name="Furuichi M."/>
            <person name="Kawaguchi T."/>
            <person name="Pust M."/>
            <person name="Yasuma K."/>
            <person name="Plichta D."/>
            <person name="Hasegawa N."/>
            <person name="Ohya T."/>
            <person name="Bhattarai S."/>
            <person name="Sasajima S."/>
            <person name="Aoto Y."/>
            <person name="Tuganbaev T."/>
            <person name="Yaginuma M."/>
            <person name="Ueda M."/>
            <person name="Okahashi N."/>
            <person name="Amafuji K."/>
            <person name="Kiridooshi Y."/>
            <person name="Sugita K."/>
            <person name="Strazar M."/>
            <person name="Skelly A."/>
            <person name="Suda W."/>
            <person name="Hattori M."/>
            <person name="Nakamoto N."/>
            <person name="Caballero S."/>
            <person name="Norman J."/>
            <person name="Olle B."/>
            <person name="Tanoue T."/>
            <person name="Arita M."/>
            <person name="Bucci V."/>
            <person name="Atarashi K."/>
            <person name="Xavier R."/>
            <person name="Honda K."/>
        </authorList>
    </citation>
    <scope>NUCLEOTIDE SEQUENCE [LARGE SCALE GENOMIC DNA]</scope>
    <source>
        <strain evidence="9">f13</strain>
    </source>
</reference>
<dbReference type="InterPro" id="IPR036388">
    <property type="entry name" value="WH-like_DNA-bd_sf"/>
</dbReference>
<comment type="similarity">
    <text evidence="1">Belongs to the sigma-70 factor family. ECF subfamily.</text>
</comment>
<keyword evidence="4" id="KW-0804">Transcription</keyword>
<organism evidence="8 9">
    <name type="scientific">Enterocloster alcoholdehydrogenati</name>
    <dbReference type="NCBI Taxonomy" id="2547410"/>
    <lineage>
        <taxon>Bacteria</taxon>
        <taxon>Bacillati</taxon>
        <taxon>Bacillota</taxon>
        <taxon>Clostridia</taxon>
        <taxon>Lachnospirales</taxon>
        <taxon>Lachnospiraceae</taxon>
        <taxon>Enterocloster</taxon>
    </lineage>
</organism>
<dbReference type="InterPro" id="IPR013324">
    <property type="entry name" value="RNA_pol_sigma_r3/r4-like"/>
</dbReference>
<name>A0ABQ0AU14_9FIRM</name>
<evidence type="ECO:0000256" key="4">
    <source>
        <dbReference type="ARBA" id="ARBA00023163"/>
    </source>
</evidence>
<feature type="domain" description="RNA polymerase sigma factor 70 region 4 type 2" evidence="7">
    <location>
        <begin position="167"/>
        <end position="216"/>
    </location>
</feature>